<dbReference type="InterPro" id="IPR036371">
    <property type="entry name" value="TPK_B1-bd_sf"/>
</dbReference>
<keyword evidence="1 7" id="KW-0808">Transferase</keyword>
<dbReference type="GO" id="GO:0006772">
    <property type="term" value="P:thiamine metabolic process"/>
    <property type="evidence" value="ECO:0007669"/>
    <property type="project" value="UniProtKB-UniRule"/>
</dbReference>
<dbReference type="RefSeq" id="WP_181751991.1">
    <property type="nucleotide sequence ID" value="NZ_JACEIQ010000009.1"/>
</dbReference>
<organism evidence="7 8">
    <name type="scientific">Paenactinomyces guangxiensis</name>
    <dbReference type="NCBI Taxonomy" id="1490290"/>
    <lineage>
        <taxon>Bacteria</taxon>
        <taxon>Bacillati</taxon>
        <taxon>Bacillota</taxon>
        <taxon>Bacilli</taxon>
        <taxon>Bacillales</taxon>
        <taxon>Thermoactinomycetaceae</taxon>
        <taxon>Paenactinomyces</taxon>
    </lineage>
</organism>
<comment type="caution">
    <text evidence="7">The sequence shown here is derived from an EMBL/GenBank/DDBJ whole genome shotgun (WGS) entry which is preliminary data.</text>
</comment>
<dbReference type="PANTHER" id="PTHR41299">
    <property type="entry name" value="THIAMINE PYROPHOSPHOKINASE"/>
    <property type="match status" value="1"/>
</dbReference>
<dbReference type="AlphaFoldDB" id="A0A7W1WRR6"/>
<evidence type="ECO:0000256" key="2">
    <source>
        <dbReference type="ARBA" id="ARBA00022741"/>
    </source>
</evidence>
<dbReference type="NCBIfam" id="TIGR01378">
    <property type="entry name" value="thi_PPkinase"/>
    <property type="match status" value="1"/>
</dbReference>
<dbReference type="CDD" id="cd07995">
    <property type="entry name" value="TPK"/>
    <property type="match status" value="1"/>
</dbReference>
<dbReference type="InterPro" id="IPR053149">
    <property type="entry name" value="TPK"/>
</dbReference>
<accession>A0A7W1WRR6</accession>
<evidence type="ECO:0000256" key="1">
    <source>
        <dbReference type="ARBA" id="ARBA00022679"/>
    </source>
</evidence>
<sequence>MSKRRVFVVAGGDVDNSDFSLLHRERDWIIAADGGAVKCWQAGIVPHLAVGDFDTAGESFVAELARQGILIKRLPAAKAETDTQYAVREAIKKKPDEIIILGALGGSRFDHTLANVGLLEWMEQQGVRGCLYHRCNRIRLVTGPAEVLFVKENFSFVSLIPVTECVEGITTRGFLYPLNKESLYRGLTRGISNELSEEKATLTFERGKCLLVESRD</sequence>
<evidence type="ECO:0000259" key="6">
    <source>
        <dbReference type="SMART" id="SM00983"/>
    </source>
</evidence>
<evidence type="ECO:0000313" key="8">
    <source>
        <dbReference type="Proteomes" id="UP000535491"/>
    </source>
</evidence>
<dbReference type="GO" id="GO:0009229">
    <property type="term" value="P:thiamine diphosphate biosynthetic process"/>
    <property type="evidence" value="ECO:0007669"/>
    <property type="project" value="InterPro"/>
</dbReference>
<dbReference type="EMBL" id="JACEIQ010000009">
    <property type="protein sequence ID" value="MBA4494758.1"/>
    <property type="molecule type" value="Genomic_DNA"/>
</dbReference>
<dbReference type="GO" id="GO:0016301">
    <property type="term" value="F:kinase activity"/>
    <property type="evidence" value="ECO:0007669"/>
    <property type="project" value="UniProtKB-KW"/>
</dbReference>
<name>A0A7W1WRR6_9BACL</name>
<keyword evidence="3 7" id="KW-0418">Kinase</keyword>
<gene>
    <name evidence="7" type="ORF">H1191_10620</name>
</gene>
<dbReference type="PANTHER" id="PTHR41299:SF1">
    <property type="entry name" value="THIAMINE PYROPHOSPHOKINASE"/>
    <property type="match status" value="1"/>
</dbReference>
<protein>
    <recommendedName>
        <fullName evidence="5">Thiamine diphosphokinase</fullName>
        <ecNumber evidence="5">2.7.6.2</ecNumber>
    </recommendedName>
</protein>
<dbReference type="EC" id="2.7.6.2" evidence="5"/>
<dbReference type="Proteomes" id="UP000535491">
    <property type="component" value="Unassembled WGS sequence"/>
</dbReference>
<dbReference type="Gene3D" id="3.40.50.10240">
    <property type="entry name" value="Thiamin pyrophosphokinase, catalytic domain"/>
    <property type="match status" value="1"/>
</dbReference>
<dbReference type="Pfam" id="PF04265">
    <property type="entry name" value="TPK_B1_binding"/>
    <property type="match status" value="1"/>
</dbReference>
<evidence type="ECO:0000256" key="5">
    <source>
        <dbReference type="NCBIfam" id="TIGR01378"/>
    </source>
</evidence>
<dbReference type="InterPro" id="IPR007371">
    <property type="entry name" value="TPK_catalytic"/>
</dbReference>
<dbReference type="InterPro" id="IPR007373">
    <property type="entry name" value="Thiamin_PyroPKinase_B1-bd"/>
</dbReference>
<dbReference type="GO" id="GO:0004788">
    <property type="term" value="F:thiamine diphosphokinase activity"/>
    <property type="evidence" value="ECO:0007669"/>
    <property type="project" value="UniProtKB-UniRule"/>
</dbReference>
<dbReference type="SMART" id="SM00983">
    <property type="entry name" value="TPK_B1_binding"/>
    <property type="match status" value="1"/>
</dbReference>
<reference evidence="7 8" key="1">
    <citation type="submission" date="2020-07" db="EMBL/GenBank/DDBJ databases">
        <authorList>
            <person name="Feng H."/>
        </authorList>
    </citation>
    <scope>NUCLEOTIDE SEQUENCE [LARGE SCALE GENOMIC DNA]</scope>
    <source>
        <strain evidence="8">s-10</strain>
    </source>
</reference>
<feature type="domain" description="Thiamin pyrophosphokinase thiamin-binding" evidence="6">
    <location>
        <begin position="143"/>
        <end position="210"/>
    </location>
</feature>
<evidence type="ECO:0000256" key="4">
    <source>
        <dbReference type="ARBA" id="ARBA00022840"/>
    </source>
</evidence>
<evidence type="ECO:0000313" key="7">
    <source>
        <dbReference type="EMBL" id="MBA4494758.1"/>
    </source>
</evidence>
<dbReference type="SUPFAM" id="SSF63862">
    <property type="entry name" value="Thiamin pyrophosphokinase, substrate-binding domain"/>
    <property type="match status" value="1"/>
</dbReference>
<dbReference type="GO" id="GO:0005524">
    <property type="term" value="F:ATP binding"/>
    <property type="evidence" value="ECO:0007669"/>
    <property type="project" value="UniProtKB-KW"/>
</dbReference>
<dbReference type="SUPFAM" id="SSF63999">
    <property type="entry name" value="Thiamin pyrophosphokinase, catalytic domain"/>
    <property type="match status" value="1"/>
</dbReference>
<keyword evidence="4" id="KW-0067">ATP-binding</keyword>
<proteinExistence type="predicted"/>
<evidence type="ECO:0000256" key="3">
    <source>
        <dbReference type="ARBA" id="ARBA00022777"/>
    </source>
</evidence>
<keyword evidence="8" id="KW-1185">Reference proteome</keyword>
<dbReference type="Pfam" id="PF04263">
    <property type="entry name" value="TPK_catalytic"/>
    <property type="match status" value="1"/>
</dbReference>
<dbReference type="GO" id="GO:0030975">
    <property type="term" value="F:thiamine binding"/>
    <property type="evidence" value="ECO:0007669"/>
    <property type="project" value="InterPro"/>
</dbReference>
<dbReference type="InterPro" id="IPR036759">
    <property type="entry name" value="TPK_catalytic_sf"/>
</dbReference>
<dbReference type="InterPro" id="IPR006282">
    <property type="entry name" value="Thi_PPkinase"/>
</dbReference>
<keyword evidence="2" id="KW-0547">Nucleotide-binding</keyword>